<accession>A0A1M5NHX2</accession>
<dbReference type="OrthoDB" id="9806180at2"/>
<dbReference type="AlphaFoldDB" id="A0A1M5NHX2"/>
<dbReference type="SUPFAM" id="SSF53474">
    <property type="entry name" value="alpha/beta-Hydrolases"/>
    <property type="match status" value="1"/>
</dbReference>
<dbReference type="InterPro" id="IPR050300">
    <property type="entry name" value="GDXG_lipolytic_enzyme"/>
</dbReference>
<feature type="domain" description="Alpha/beta hydrolase fold-3" evidence="2">
    <location>
        <begin position="84"/>
        <end position="293"/>
    </location>
</feature>
<gene>
    <name evidence="3" type="ORF">SAMN05216361_3242</name>
</gene>
<reference evidence="4" key="1">
    <citation type="submission" date="2016-11" db="EMBL/GenBank/DDBJ databases">
        <authorList>
            <person name="Varghese N."/>
            <person name="Submissions S."/>
        </authorList>
    </citation>
    <scope>NUCLEOTIDE SEQUENCE [LARGE SCALE GENOMIC DNA]</scope>
    <source>
        <strain evidence="4">CGMCC 1.8995</strain>
    </source>
</reference>
<dbReference type="GO" id="GO:0016787">
    <property type="term" value="F:hydrolase activity"/>
    <property type="evidence" value="ECO:0007669"/>
    <property type="project" value="UniProtKB-KW"/>
</dbReference>
<dbReference type="PANTHER" id="PTHR48081">
    <property type="entry name" value="AB HYDROLASE SUPERFAMILY PROTEIN C4A8.06C"/>
    <property type="match status" value="1"/>
</dbReference>
<keyword evidence="4" id="KW-1185">Reference proteome</keyword>
<evidence type="ECO:0000313" key="3">
    <source>
        <dbReference type="EMBL" id="SHG89121.1"/>
    </source>
</evidence>
<dbReference type="Pfam" id="PF07859">
    <property type="entry name" value="Abhydrolase_3"/>
    <property type="match status" value="1"/>
</dbReference>
<evidence type="ECO:0000313" key="4">
    <source>
        <dbReference type="Proteomes" id="UP000184520"/>
    </source>
</evidence>
<dbReference type="InterPro" id="IPR013094">
    <property type="entry name" value="AB_hydrolase_3"/>
</dbReference>
<dbReference type="Gene3D" id="3.40.50.1820">
    <property type="entry name" value="alpha/beta hydrolase"/>
    <property type="match status" value="1"/>
</dbReference>
<sequence>MTPIHPAVAPELVEPLTALLDATASNPPLSGKTLGFYRKRNKFNVSPVSDIPAMQPYDIGLSTEAPGVRVWVINASENAKKPALLHFHGGGFVMGSCQNGFSRMQQLALDLDCVVVSVDYGLAPEMRIGEVVKQSHAALTWTHQQSKSLGIDNTRIGLLGFSAGGGHAALLAQYAAHRNEYAVKCQALIYPMLDDRTGSTIFPELPKGKYLWSAEQNQYGWQAALGHTPGKDSIKPFTVPARQPLSASLPATYIAVGDLDLFYDENLEYANALQVSGVPVILNDVPGAFHAFESIAPETELAQRFNQAMVNALKGIL</sequence>
<dbReference type="PANTHER" id="PTHR48081:SF8">
    <property type="entry name" value="ALPHA_BETA HYDROLASE FOLD-3 DOMAIN-CONTAINING PROTEIN-RELATED"/>
    <property type="match status" value="1"/>
</dbReference>
<dbReference type="Proteomes" id="UP000184520">
    <property type="component" value="Unassembled WGS sequence"/>
</dbReference>
<dbReference type="InterPro" id="IPR029058">
    <property type="entry name" value="AB_hydrolase_fold"/>
</dbReference>
<evidence type="ECO:0000256" key="1">
    <source>
        <dbReference type="ARBA" id="ARBA00022801"/>
    </source>
</evidence>
<name>A0A1M5NHX2_9ALTE</name>
<evidence type="ECO:0000259" key="2">
    <source>
        <dbReference type="Pfam" id="PF07859"/>
    </source>
</evidence>
<organism evidence="3 4">
    <name type="scientific">Marisediminitalea aggregata</name>
    <dbReference type="NCBI Taxonomy" id="634436"/>
    <lineage>
        <taxon>Bacteria</taxon>
        <taxon>Pseudomonadati</taxon>
        <taxon>Pseudomonadota</taxon>
        <taxon>Gammaproteobacteria</taxon>
        <taxon>Alteromonadales</taxon>
        <taxon>Alteromonadaceae</taxon>
        <taxon>Marisediminitalea</taxon>
    </lineage>
</organism>
<protein>
    <submittedName>
        <fullName evidence="3">Acetyl esterase/lipase</fullName>
    </submittedName>
</protein>
<keyword evidence="1" id="KW-0378">Hydrolase</keyword>
<dbReference type="EMBL" id="FQWD01000005">
    <property type="protein sequence ID" value="SHG89121.1"/>
    <property type="molecule type" value="Genomic_DNA"/>
</dbReference>
<dbReference type="RefSeq" id="WP_073324206.1">
    <property type="nucleotide sequence ID" value="NZ_FQWD01000005.1"/>
</dbReference>
<proteinExistence type="predicted"/>
<dbReference type="STRING" id="634436.SAMN05216361_3242"/>